<keyword evidence="6" id="KW-0694">RNA-binding</keyword>
<dbReference type="Proteomes" id="UP000681315">
    <property type="component" value="Unassembled WGS sequence"/>
</dbReference>
<proteinExistence type="inferred from homology"/>
<dbReference type="Gene3D" id="3.30.920.30">
    <property type="entry name" value="Hypothetical protein"/>
    <property type="match status" value="1"/>
</dbReference>
<dbReference type="Pfam" id="PF07927">
    <property type="entry name" value="HicA_toxin"/>
    <property type="match status" value="1"/>
</dbReference>
<evidence type="ECO:0000313" key="9">
    <source>
        <dbReference type="EMBL" id="MBO3097160.1"/>
    </source>
</evidence>
<comment type="caution">
    <text evidence="9">The sequence shown here is derived from an EMBL/GenBank/DDBJ whole genome shotgun (WGS) entry which is preliminary data.</text>
</comment>
<keyword evidence="10" id="KW-1185">Reference proteome</keyword>
<name>A0ABS3SN69_9FLAO</name>
<feature type="region of interest" description="Disordered" evidence="8">
    <location>
        <begin position="22"/>
        <end position="47"/>
    </location>
</feature>
<evidence type="ECO:0000256" key="6">
    <source>
        <dbReference type="ARBA" id="ARBA00022884"/>
    </source>
</evidence>
<dbReference type="InterPro" id="IPR038570">
    <property type="entry name" value="HicA_sf"/>
</dbReference>
<keyword evidence="4" id="KW-0255">Endonuclease</keyword>
<keyword evidence="3" id="KW-0540">Nuclease</keyword>
<accession>A0ABS3SN69</accession>
<feature type="compositionally biased region" description="Basic residues" evidence="8">
    <location>
        <begin position="22"/>
        <end position="32"/>
    </location>
</feature>
<protein>
    <submittedName>
        <fullName evidence="9">Type II toxin-antitoxin system HicA family toxin</fullName>
    </submittedName>
</protein>
<keyword evidence="7" id="KW-0346">Stress response</keyword>
<dbReference type="SUPFAM" id="SSF54786">
    <property type="entry name" value="YcfA/nrd intein domain"/>
    <property type="match status" value="1"/>
</dbReference>
<dbReference type="RefSeq" id="WP_208232206.1">
    <property type="nucleotide sequence ID" value="NZ_JAGEVG010000002.1"/>
</dbReference>
<evidence type="ECO:0000256" key="1">
    <source>
        <dbReference type="ARBA" id="ARBA00006620"/>
    </source>
</evidence>
<dbReference type="PANTHER" id="PTHR34873">
    <property type="entry name" value="SSR1766 PROTEIN"/>
    <property type="match status" value="1"/>
</dbReference>
<evidence type="ECO:0000313" key="10">
    <source>
        <dbReference type="Proteomes" id="UP000681315"/>
    </source>
</evidence>
<evidence type="ECO:0000256" key="4">
    <source>
        <dbReference type="ARBA" id="ARBA00022759"/>
    </source>
</evidence>
<keyword evidence="2" id="KW-1277">Toxin-antitoxin system</keyword>
<sequence>MKSSSLIKLIKEDGWKLVRTKDSHHHFKHPNKKGIVTIPHPKKDVPIGTANSILKQAGLK</sequence>
<organism evidence="9 10">
    <name type="scientific">Gelidibacter pelagius</name>
    <dbReference type="NCBI Taxonomy" id="2819985"/>
    <lineage>
        <taxon>Bacteria</taxon>
        <taxon>Pseudomonadati</taxon>
        <taxon>Bacteroidota</taxon>
        <taxon>Flavobacteriia</taxon>
        <taxon>Flavobacteriales</taxon>
        <taxon>Flavobacteriaceae</taxon>
        <taxon>Gelidibacter</taxon>
    </lineage>
</organism>
<keyword evidence="5" id="KW-0378">Hydrolase</keyword>
<dbReference type="InterPro" id="IPR012933">
    <property type="entry name" value="HicA_mRNA_interferase"/>
</dbReference>
<dbReference type="EMBL" id="JAGEVG010000002">
    <property type="protein sequence ID" value="MBO3097160.1"/>
    <property type="molecule type" value="Genomic_DNA"/>
</dbReference>
<reference evidence="9 10" key="1">
    <citation type="submission" date="2021-03" db="EMBL/GenBank/DDBJ databases">
        <title>Gelidibacter sp. nov., isolated from costal sediment.</title>
        <authorList>
            <person name="Lun K.-Y."/>
        </authorList>
    </citation>
    <scope>NUCLEOTIDE SEQUENCE [LARGE SCALE GENOMIC DNA]</scope>
    <source>
        <strain evidence="9 10">DF109</strain>
    </source>
</reference>
<gene>
    <name evidence="9" type="ORF">J4051_02695</name>
</gene>
<evidence type="ECO:0000256" key="3">
    <source>
        <dbReference type="ARBA" id="ARBA00022722"/>
    </source>
</evidence>
<evidence type="ECO:0000256" key="8">
    <source>
        <dbReference type="SAM" id="MobiDB-lite"/>
    </source>
</evidence>
<dbReference type="PANTHER" id="PTHR34873:SF3">
    <property type="entry name" value="ADDICTION MODULE TOXIN, HICA FAMILY"/>
    <property type="match status" value="1"/>
</dbReference>
<evidence type="ECO:0000256" key="7">
    <source>
        <dbReference type="ARBA" id="ARBA00023016"/>
    </source>
</evidence>
<comment type="similarity">
    <text evidence="1">Belongs to the HicA mRNA interferase family.</text>
</comment>
<evidence type="ECO:0000256" key="2">
    <source>
        <dbReference type="ARBA" id="ARBA00022649"/>
    </source>
</evidence>
<evidence type="ECO:0000256" key="5">
    <source>
        <dbReference type="ARBA" id="ARBA00022801"/>
    </source>
</evidence>